<dbReference type="EMBL" id="BAAAPE010000015">
    <property type="protein sequence ID" value="GAA2092597.1"/>
    <property type="molecule type" value="Genomic_DNA"/>
</dbReference>
<gene>
    <name evidence="5" type="ORF">GCM10009801_59200</name>
</gene>
<feature type="repeat" description="TPR" evidence="3">
    <location>
        <begin position="550"/>
        <end position="583"/>
    </location>
</feature>
<dbReference type="Proteomes" id="UP001500016">
    <property type="component" value="Unassembled WGS sequence"/>
</dbReference>
<evidence type="ECO:0000256" key="1">
    <source>
        <dbReference type="ARBA" id="ARBA00022737"/>
    </source>
</evidence>
<dbReference type="PANTHER" id="PTHR44858:SF1">
    <property type="entry name" value="UDP-N-ACETYLGLUCOSAMINE--PEPTIDE N-ACETYLGLUCOSAMINYLTRANSFERASE SPINDLY-RELATED"/>
    <property type="match status" value="1"/>
</dbReference>
<dbReference type="Gene3D" id="1.25.40.10">
    <property type="entry name" value="Tetratricopeptide repeat domain"/>
    <property type="match status" value="2"/>
</dbReference>
<keyword evidence="1" id="KW-0677">Repeat</keyword>
<dbReference type="PROSITE" id="PS50005">
    <property type="entry name" value="TPR"/>
    <property type="match status" value="1"/>
</dbReference>
<reference evidence="6" key="1">
    <citation type="journal article" date="2019" name="Int. J. Syst. Evol. Microbiol.">
        <title>The Global Catalogue of Microorganisms (GCM) 10K type strain sequencing project: providing services to taxonomists for standard genome sequencing and annotation.</title>
        <authorList>
            <consortium name="The Broad Institute Genomics Platform"/>
            <consortium name="The Broad Institute Genome Sequencing Center for Infectious Disease"/>
            <person name="Wu L."/>
            <person name="Ma J."/>
        </authorList>
    </citation>
    <scope>NUCLEOTIDE SEQUENCE [LARGE SCALE GENOMIC DNA]</scope>
    <source>
        <strain evidence="6">JCM 15478</strain>
    </source>
</reference>
<dbReference type="InterPro" id="IPR011990">
    <property type="entry name" value="TPR-like_helical_dom_sf"/>
</dbReference>
<name>A0ABP5I4Q1_9ACTN</name>
<feature type="region of interest" description="Disordered" evidence="4">
    <location>
        <begin position="25"/>
        <end position="64"/>
    </location>
</feature>
<dbReference type="SMART" id="SM00028">
    <property type="entry name" value="TPR"/>
    <property type="match status" value="7"/>
</dbReference>
<comment type="caution">
    <text evidence="5">The sequence shown here is derived from an EMBL/GenBank/DDBJ whole genome shotgun (WGS) entry which is preliminary data.</text>
</comment>
<accession>A0ABP5I4Q1</accession>
<evidence type="ECO:0000313" key="6">
    <source>
        <dbReference type="Proteomes" id="UP001500016"/>
    </source>
</evidence>
<dbReference type="Pfam" id="PF13181">
    <property type="entry name" value="TPR_8"/>
    <property type="match status" value="1"/>
</dbReference>
<dbReference type="SUPFAM" id="SSF48452">
    <property type="entry name" value="TPR-like"/>
    <property type="match status" value="2"/>
</dbReference>
<evidence type="ECO:0000256" key="3">
    <source>
        <dbReference type="PROSITE-ProRule" id="PRU00339"/>
    </source>
</evidence>
<protein>
    <recommendedName>
        <fullName evidence="7">Tetratricopeptide repeat protein</fullName>
    </recommendedName>
</protein>
<feature type="compositionally biased region" description="Basic and acidic residues" evidence="4">
    <location>
        <begin position="27"/>
        <end position="64"/>
    </location>
</feature>
<evidence type="ECO:0008006" key="7">
    <source>
        <dbReference type="Google" id="ProtNLM"/>
    </source>
</evidence>
<sequence>MTTTHTWITGPDAAAHAALALAPVTGHRSDGHGPDGHGPDGHGPDGHGPDGHGSDGHRSDRHGADHTVDCHRRLRGPYTGVGALVRALVPAAHAADPALPRAHTIEILTVAPELHALIGAAPATLTALAVPVERTRLYAPTRTRRIAHGITEFLHSWARLAPGGAPLTLAFTRVDEADHTDQEFLAILLRRSRTGPLRITVHTRGDGGDLPGELRGALAEHTRCTPLDVRAGTRPTGEGRSRDALARAFVASDCTGEDPAEREAYDALRAAEPDAAVALHEGRAAELREVPGAFLGALPYHLERGSSRGRAGEALREAADFAVERGFYHALYDYGVRGREFTDPRTETVQYWQIATKATTALAVLGQYEEAEDLYLDLRCMFDEPGLHLFTGYAMAMIYTRFRSAENRDHRRAKAAINGSIALASQWEDREERAFHLTFQQNGLALVEMHLGNLDEALRLVELGMERLRTELGPDQHRLHKSVLVHNRGKLKDALGRPEEALADFLKVIEADPHYPDYYFDCADVRRKLGDPRGALADYDRAISLSPPFWELHYNRGDLLLEMGRTEEAAAEFARVVELEPDQAEARASLADLLLESDGTDAVRALVADGLRLDPAQPRLLCVRGMLALRDGEADAARADFDAALATDTTLVGALAARAALAHEAGDPARALADLDRALGQAPDDPDLLYNRAFVHAAAGSWDAAARDCDRALGLPGADRGELLALRSRCAARPDTAPDVLEEVS</sequence>
<dbReference type="RefSeq" id="WP_344532426.1">
    <property type="nucleotide sequence ID" value="NZ_BAAAPE010000015.1"/>
</dbReference>
<proteinExistence type="predicted"/>
<organism evidence="5 6">
    <name type="scientific">Streptomyces albiaxialis</name>
    <dbReference type="NCBI Taxonomy" id="329523"/>
    <lineage>
        <taxon>Bacteria</taxon>
        <taxon>Bacillati</taxon>
        <taxon>Actinomycetota</taxon>
        <taxon>Actinomycetes</taxon>
        <taxon>Kitasatosporales</taxon>
        <taxon>Streptomycetaceae</taxon>
        <taxon>Streptomyces</taxon>
    </lineage>
</organism>
<dbReference type="InterPro" id="IPR050498">
    <property type="entry name" value="Ycf3"/>
</dbReference>
<dbReference type="PANTHER" id="PTHR44858">
    <property type="entry name" value="TETRATRICOPEPTIDE REPEAT PROTEIN 6"/>
    <property type="match status" value="1"/>
</dbReference>
<keyword evidence="6" id="KW-1185">Reference proteome</keyword>
<keyword evidence="2 3" id="KW-0802">TPR repeat</keyword>
<evidence type="ECO:0000313" key="5">
    <source>
        <dbReference type="EMBL" id="GAA2092597.1"/>
    </source>
</evidence>
<dbReference type="InterPro" id="IPR019734">
    <property type="entry name" value="TPR_rpt"/>
</dbReference>
<dbReference type="Pfam" id="PF14559">
    <property type="entry name" value="TPR_19"/>
    <property type="match status" value="2"/>
</dbReference>
<evidence type="ECO:0000256" key="4">
    <source>
        <dbReference type="SAM" id="MobiDB-lite"/>
    </source>
</evidence>
<evidence type="ECO:0000256" key="2">
    <source>
        <dbReference type="ARBA" id="ARBA00022803"/>
    </source>
</evidence>